<evidence type="ECO:0000313" key="4">
    <source>
        <dbReference type="Proteomes" id="UP000321960"/>
    </source>
</evidence>
<accession>A0A512J6M6</accession>
<dbReference type="Proteomes" id="UP001156856">
    <property type="component" value="Unassembled WGS sequence"/>
</dbReference>
<reference evidence="5" key="2">
    <citation type="journal article" date="2019" name="Int. J. Syst. Evol. Microbiol.">
        <title>The Global Catalogue of Microorganisms (GCM) 10K type strain sequencing project: providing services to taxonomists for standard genome sequencing and annotation.</title>
        <authorList>
            <consortium name="The Broad Institute Genomics Platform"/>
            <consortium name="The Broad Institute Genome Sequencing Center for Infectious Disease"/>
            <person name="Wu L."/>
            <person name="Ma J."/>
        </authorList>
    </citation>
    <scope>NUCLEOTIDE SEQUENCE [LARGE SCALE GENOMIC DNA]</scope>
    <source>
        <strain evidence="5">NBRC 107715</strain>
    </source>
</reference>
<proteinExistence type="predicted"/>
<sequence length="75" mass="7922">MSPAELIAAAEMAESIVSEMAAAADALTKKGKAAAVRALLEEARRHTAEAIRLRAQAAALQQRGDARSEDPEHRA</sequence>
<evidence type="ECO:0000256" key="1">
    <source>
        <dbReference type="SAM" id="Coils"/>
    </source>
</evidence>
<organism evidence="2 4">
    <name type="scientific">Methylobacterium oxalidis</name>
    <dbReference type="NCBI Taxonomy" id="944322"/>
    <lineage>
        <taxon>Bacteria</taxon>
        <taxon>Pseudomonadati</taxon>
        <taxon>Pseudomonadota</taxon>
        <taxon>Alphaproteobacteria</taxon>
        <taxon>Hyphomicrobiales</taxon>
        <taxon>Methylobacteriaceae</taxon>
        <taxon>Methylobacterium</taxon>
    </lineage>
</organism>
<reference evidence="3" key="4">
    <citation type="submission" date="2023-01" db="EMBL/GenBank/DDBJ databases">
        <title>Draft genome sequence of Methylobacterium oxalidis strain NBRC 107715.</title>
        <authorList>
            <person name="Sun Q."/>
            <person name="Mori K."/>
        </authorList>
    </citation>
    <scope>NUCLEOTIDE SEQUENCE</scope>
    <source>
        <strain evidence="3">NBRC 107715</strain>
    </source>
</reference>
<reference evidence="2 4" key="3">
    <citation type="submission" date="2019-07" db="EMBL/GenBank/DDBJ databases">
        <title>Whole genome shotgun sequence of Methylobacterium oxalidis NBRC 107715.</title>
        <authorList>
            <person name="Hosoyama A."/>
            <person name="Uohara A."/>
            <person name="Ohji S."/>
            <person name="Ichikawa N."/>
        </authorList>
    </citation>
    <scope>NUCLEOTIDE SEQUENCE [LARGE SCALE GENOMIC DNA]</scope>
    <source>
        <strain evidence="2 4">NBRC 107715</strain>
    </source>
</reference>
<dbReference type="EMBL" id="BJZU01000073">
    <property type="protein sequence ID" value="GEP05634.1"/>
    <property type="molecule type" value="Genomic_DNA"/>
</dbReference>
<comment type="caution">
    <text evidence="2">The sequence shown here is derived from an EMBL/GenBank/DDBJ whole genome shotgun (WGS) entry which is preliminary data.</text>
</comment>
<keyword evidence="5" id="KW-1185">Reference proteome</keyword>
<keyword evidence="1" id="KW-0175">Coiled coil</keyword>
<dbReference type="AlphaFoldDB" id="A0A512J6M6"/>
<gene>
    <name evidence="3" type="ORF">GCM10007888_37680</name>
    <name evidence="2" type="ORF">MOX02_36720</name>
</gene>
<protein>
    <submittedName>
        <fullName evidence="2">Uncharacterized protein</fullName>
    </submittedName>
</protein>
<name>A0A512J6M6_9HYPH</name>
<dbReference type="Proteomes" id="UP000321960">
    <property type="component" value="Unassembled WGS sequence"/>
</dbReference>
<dbReference type="EMBL" id="BSPK01000072">
    <property type="protein sequence ID" value="GLS65386.1"/>
    <property type="molecule type" value="Genomic_DNA"/>
</dbReference>
<dbReference type="RefSeq" id="WP_147027179.1">
    <property type="nucleotide sequence ID" value="NZ_BJZU01000073.1"/>
</dbReference>
<reference evidence="3" key="1">
    <citation type="journal article" date="2014" name="Int. J. Syst. Evol. Microbiol.">
        <title>Complete genome of a new Firmicutes species belonging to the dominant human colonic microbiota ('Ruminococcus bicirculans') reveals two chromosomes and a selective capacity to utilize plant glucans.</title>
        <authorList>
            <consortium name="NISC Comparative Sequencing Program"/>
            <person name="Wegmann U."/>
            <person name="Louis P."/>
            <person name="Goesmann A."/>
            <person name="Henrissat B."/>
            <person name="Duncan S.H."/>
            <person name="Flint H.J."/>
        </authorList>
    </citation>
    <scope>NUCLEOTIDE SEQUENCE</scope>
    <source>
        <strain evidence="3">NBRC 107715</strain>
    </source>
</reference>
<evidence type="ECO:0000313" key="3">
    <source>
        <dbReference type="EMBL" id="GLS65386.1"/>
    </source>
</evidence>
<evidence type="ECO:0000313" key="5">
    <source>
        <dbReference type="Proteomes" id="UP001156856"/>
    </source>
</evidence>
<evidence type="ECO:0000313" key="2">
    <source>
        <dbReference type="EMBL" id="GEP05634.1"/>
    </source>
</evidence>
<feature type="coiled-coil region" evidence="1">
    <location>
        <begin position="36"/>
        <end position="63"/>
    </location>
</feature>